<feature type="non-terminal residue" evidence="2">
    <location>
        <position position="1"/>
    </location>
</feature>
<name>A0A8H3JAK6_9LECA</name>
<dbReference type="AlphaFoldDB" id="A0A8H3JAK6"/>
<keyword evidence="3" id="KW-1185">Reference proteome</keyword>
<evidence type="ECO:0000313" key="2">
    <source>
        <dbReference type="EMBL" id="CAF9943822.1"/>
    </source>
</evidence>
<proteinExistence type="predicted"/>
<feature type="compositionally biased region" description="Basic and acidic residues" evidence="1">
    <location>
        <begin position="214"/>
        <end position="245"/>
    </location>
</feature>
<sequence>AFPGRQQQQRQQQSPYSRTQPQQIGYDLQQHQLQSPYHQVQSRQTGSGRPQQLERKRQSSYDDTESLETVYGQPCLQSSRALQSSLGHDLQPLHGGMLQPRLQRGQPNLGSSPQRADYRDSCFGQLAGQHQRPNFRIDQRGSDFAGPQPSHQQSRHGSQPLETGRRHQSDPNPGLYGVPPRSATPPNPNPGPHGVRPRRARSAAPPPSSPAGSDVDHMLKDTCSHWTIQDEKTHKDDQQGRRRETNVSLEGASANNAIEIESEKDTTEHVFENLEQSKNRDDPDELGMGSYLYDSPPAEEEPATKQVEANLERENPEAPTSSDDAGPSTSRT</sequence>
<feature type="compositionally biased region" description="Polar residues" evidence="1">
    <location>
        <begin position="75"/>
        <end position="86"/>
    </location>
</feature>
<protein>
    <submittedName>
        <fullName evidence="2">Uncharacterized protein</fullName>
    </submittedName>
</protein>
<feature type="compositionally biased region" description="Pro residues" evidence="1">
    <location>
        <begin position="182"/>
        <end position="191"/>
    </location>
</feature>
<reference evidence="2" key="1">
    <citation type="submission" date="2021-03" db="EMBL/GenBank/DDBJ databases">
        <authorList>
            <person name="Tagirdzhanova G."/>
        </authorList>
    </citation>
    <scope>NUCLEOTIDE SEQUENCE</scope>
</reference>
<accession>A0A8H3JAK6</accession>
<feature type="compositionally biased region" description="Polar residues" evidence="1">
    <location>
        <begin position="149"/>
        <end position="161"/>
    </location>
</feature>
<evidence type="ECO:0000256" key="1">
    <source>
        <dbReference type="SAM" id="MobiDB-lite"/>
    </source>
</evidence>
<dbReference type="EMBL" id="CAJPDR010001328">
    <property type="protein sequence ID" value="CAF9943822.1"/>
    <property type="molecule type" value="Genomic_DNA"/>
</dbReference>
<feature type="region of interest" description="Disordered" evidence="1">
    <location>
        <begin position="1"/>
        <end position="332"/>
    </location>
</feature>
<dbReference type="Proteomes" id="UP000664203">
    <property type="component" value="Unassembled WGS sequence"/>
</dbReference>
<feature type="compositionally biased region" description="Low complexity" evidence="1">
    <location>
        <begin position="1"/>
        <end position="23"/>
    </location>
</feature>
<gene>
    <name evidence="2" type="ORF">ALECFALPRED_001441</name>
</gene>
<feature type="compositionally biased region" description="Basic and acidic residues" evidence="1">
    <location>
        <begin position="261"/>
        <end position="281"/>
    </location>
</feature>
<comment type="caution">
    <text evidence="2">The sequence shown here is derived from an EMBL/GenBank/DDBJ whole genome shotgun (WGS) entry which is preliminary data.</text>
</comment>
<dbReference type="OrthoDB" id="10452699at2759"/>
<feature type="compositionally biased region" description="Polar residues" evidence="1">
    <location>
        <begin position="318"/>
        <end position="332"/>
    </location>
</feature>
<organism evidence="2 3">
    <name type="scientific">Alectoria fallacina</name>
    <dbReference type="NCBI Taxonomy" id="1903189"/>
    <lineage>
        <taxon>Eukaryota</taxon>
        <taxon>Fungi</taxon>
        <taxon>Dikarya</taxon>
        <taxon>Ascomycota</taxon>
        <taxon>Pezizomycotina</taxon>
        <taxon>Lecanoromycetes</taxon>
        <taxon>OSLEUM clade</taxon>
        <taxon>Lecanoromycetidae</taxon>
        <taxon>Lecanorales</taxon>
        <taxon>Lecanorineae</taxon>
        <taxon>Parmeliaceae</taxon>
        <taxon>Alectoria</taxon>
    </lineage>
</organism>
<feature type="compositionally biased region" description="Polar residues" evidence="1">
    <location>
        <begin position="105"/>
        <end position="114"/>
    </location>
</feature>
<feature type="compositionally biased region" description="Polar residues" evidence="1">
    <location>
        <begin position="29"/>
        <end position="50"/>
    </location>
</feature>
<evidence type="ECO:0000313" key="3">
    <source>
        <dbReference type="Proteomes" id="UP000664203"/>
    </source>
</evidence>